<keyword evidence="2" id="KW-0238">DNA-binding</keyword>
<feature type="domain" description="HTH marR-type" evidence="1">
    <location>
        <begin position="22"/>
        <end position="158"/>
    </location>
</feature>
<dbReference type="PROSITE" id="PS50995">
    <property type="entry name" value="HTH_MARR_2"/>
    <property type="match status" value="1"/>
</dbReference>
<dbReference type="GO" id="GO:0006950">
    <property type="term" value="P:response to stress"/>
    <property type="evidence" value="ECO:0007669"/>
    <property type="project" value="TreeGrafter"/>
</dbReference>
<dbReference type="GO" id="GO:0003677">
    <property type="term" value="F:DNA binding"/>
    <property type="evidence" value="ECO:0007669"/>
    <property type="project" value="UniProtKB-KW"/>
</dbReference>
<dbReference type="InterPro" id="IPR036388">
    <property type="entry name" value="WH-like_DNA-bd_sf"/>
</dbReference>
<protein>
    <submittedName>
        <fullName evidence="2">DNA-binding MarR family transcriptional regulator</fullName>
    </submittedName>
</protein>
<dbReference type="PRINTS" id="PR00598">
    <property type="entry name" value="HTHMARR"/>
</dbReference>
<evidence type="ECO:0000313" key="2">
    <source>
        <dbReference type="EMBL" id="TYQ03166.1"/>
    </source>
</evidence>
<name>A0A652YMR7_NOCGL</name>
<dbReference type="EMBL" id="VNIQ01000005">
    <property type="protein sequence ID" value="TYQ03166.1"/>
    <property type="molecule type" value="Genomic_DNA"/>
</dbReference>
<dbReference type="InterPro" id="IPR039422">
    <property type="entry name" value="MarR/SlyA-like"/>
</dbReference>
<accession>A0A652YMR7</accession>
<dbReference type="Gene3D" id="1.10.10.10">
    <property type="entry name" value="Winged helix-like DNA-binding domain superfamily/Winged helix DNA-binding domain"/>
    <property type="match status" value="1"/>
</dbReference>
<dbReference type="Pfam" id="PF12802">
    <property type="entry name" value="MarR_2"/>
    <property type="match status" value="1"/>
</dbReference>
<evidence type="ECO:0000259" key="1">
    <source>
        <dbReference type="PROSITE" id="PS50995"/>
    </source>
</evidence>
<dbReference type="PANTHER" id="PTHR33164">
    <property type="entry name" value="TRANSCRIPTIONAL REGULATOR, MARR FAMILY"/>
    <property type="match status" value="1"/>
</dbReference>
<reference evidence="2" key="1">
    <citation type="submission" date="2019-07" db="EMBL/GenBank/DDBJ databases">
        <title>Genomic Encyclopedia of Type Strains, Phase IV (KMG-IV): sequencing the most valuable type-strain genomes for metagenomic binning, comparative biology and taxonomic classification.</title>
        <authorList>
            <person name="Goeker M."/>
        </authorList>
    </citation>
    <scope>NUCLEOTIDE SEQUENCE</scope>
    <source>
        <strain evidence="2">DSM 44596</strain>
    </source>
</reference>
<dbReference type="GO" id="GO:0003700">
    <property type="term" value="F:DNA-binding transcription factor activity"/>
    <property type="evidence" value="ECO:0007669"/>
    <property type="project" value="InterPro"/>
</dbReference>
<sequence>MELIASSGGVEVTDTNKSTTSGHEMVHLLRALVVQLDLFGANFAAQHQLHSTDVRALISLLDAERAGQPATPGWLGQQLGLNSASVTALIDRMEQRGLVVRERDMSDRRRVIIDVTDSAKNLGWSFFGPLIGQATDVLESFSPTQLTTIGEFLTKMSAAVEVTRGSQAPAD</sequence>
<dbReference type="SUPFAM" id="SSF46785">
    <property type="entry name" value="Winged helix' DNA-binding domain"/>
    <property type="match status" value="1"/>
</dbReference>
<dbReference type="SMART" id="SM00347">
    <property type="entry name" value="HTH_MARR"/>
    <property type="match status" value="1"/>
</dbReference>
<dbReference type="PANTHER" id="PTHR33164:SF106">
    <property type="entry name" value="TRANSCRIPTIONAL REGULATORY PROTEIN"/>
    <property type="match status" value="1"/>
</dbReference>
<proteinExistence type="predicted"/>
<dbReference type="InterPro" id="IPR000835">
    <property type="entry name" value="HTH_MarR-typ"/>
</dbReference>
<dbReference type="InterPro" id="IPR036390">
    <property type="entry name" value="WH_DNA-bd_sf"/>
</dbReference>
<organism evidence="2">
    <name type="scientific">Nocardia globerula</name>
    <dbReference type="NCBI Taxonomy" id="1818"/>
    <lineage>
        <taxon>Bacteria</taxon>
        <taxon>Bacillati</taxon>
        <taxon>Actinomycetota</taxon>
        <taxon>Actinomycetes</taxon>
        <taxon>Mycobacteriales</taxon>
        <taxon>Nocardiaceae</taxon>
        <taxon>Nocardia</taxon>
    </lineage>
</organism>
<dbReference type="AlphaFoldDB" id="A0A652YMR7"/>
<gene>
    <name evidence="2" type="ORF">FNL38_105316</name>
</gene>
<comment type="caution">
    <text evidence="2">The sequence shown here is derived from an EMBL/GenBank/DDBJ whole genome shotgun (WGS) entry which is preliminary data.</text>
</comment>